<keyword evidence="1" id="KW-1133">Transmembrane helix</keyword>
<sequence>MENKINFIKESIYDIQSTIRVIDTKVGVVFLILLAPLSNIGKIANHCVAMLSKTPVLISFTLLLGFLFFWASALYLAARVISAIDNPSDHIDMSGHTVTGVYYSGGLYNATFRDVWFNTLRSQSKLSFNNHLENFPADYQQIEKELVYEQMKLVYIREVKFSRLNSSISMIRNWLFFGAVIYLVSRFL</sequence>
<dbReference type="AlphaFoldDB" id="A0A0B9G4V0"/>
<dbReference type="Proteomes" id="UP000031278">
    <property type="component" value="Unassembled WGS sequence"/>
</dbReference>
<feature type="transmembrane region" description="Helical" evidence="1">
    <location>
        <begin position="26"/>
        <end position="44"/>
    </location>
</feature>
<proteinExistence type="predicted"/>
<feature type="transmembrane region" description="Helical" evidence="1">
    <location>
        <begin position="170"/>
        <end position="187"/>
    </location>
</feature>
<dbReference type="RefSeq" id="WP_039461189.1">
    <property type="nucleotide sequence ID" value="NZ_JWLZ01000152.1"/>
</dbReference>
<keyword evidence="1" id="KW-0812">Transmembrane</keyword>
<accession>A0A0B9G4V0</accession>
<evidence type="ECO:0000256" key="1">
    <source>
        <dbReference type="SAM" id="Phobius"/>
    </source>
</evidence>
<gene>
    <name evidence="2" type="ORF">RJ45_10250</name>
</gene>
<keyword evidence="1" id="KW-0472">Membrane</keyword>
<reference evidence="2 3" key="1">
    <citation type="submission" date="2014-12" db="EMBL/GenBank/DDBJ databases">
        <title>Genome sequencing of Photobacterium gaetbulicola AD005a.</title>
        <authorList>
            <person name="Adrian T.G.S."/>
            <person name="Chan K.G."/>
        </authorList>
    </citation>
    <scope>NUCLEOTIDE SEQUENCE [LARGE SCALE GENOMIC DNA]</scope>
    <source>
        <strain evidence="2 3">AD005a</strain>
    </source>
</reference>
<evidence type="ECO:0000313" key="3">
    <source>
        <dbReference type="Proteomes" id="UP000031278"/>
    </source>
</evidence>
<name>A0A0B9G4V0_9GAMM</name>
<feature type="transmembrane region" description="Helical" evidence="1">
    <location>
        <begin position="56"/>
        <end position="78"/>
    </location>
</feature>
<organism evidence="2 3">
    <name type="scientific">Photobacterium gaetbulicola</name>
    <dbReference type="NCBI Taxonomy" id="1295392"/>
    <lineage>
        <taxon>Bacteria</taxon>
        <taxon>Pseudomonadati</taxon>
        <taxon>Pseudomonadota</taxon>
        <taxon>Gammaproteobacteria</taxon>
        <taxon>Vibrionales</taxon>
        <taxon>Vibrionaceae</taxon>
        <taxon>Photobacterium</taxon>
    </lineage>
</organism>
<protein>
    <submittedName>
        <fullName evidence="2">Uncharacterized protein</fullName>
    </submittedName>
</protein>
<evidence type="ECO:0000313" key="2">
    <source>
        <dbReference type="EMBL" id="KHT63723.1"/>
    </source>
</evidence>
<dbReference type="EMBL" id="JWLZ01000152">
    <property type="protein sequence ID" value="KHT63723.1"/>
    <property type="molecule type" value="Genomic_DNA"/>
</dbReference>
<comment type="caution">
    <text evidence="2">The sequence shown here is derived from an EMBL/GenBank/DDBJ whole genome shotgun (WGS) entry which is preliminary data.</text>
</comment>